<evidence type="ECO:0000256" key="6">
    <source>
        <dbReference type="SAM" id="Phobius"/>
    </source>
</evidence>
<feature type="transmembrane region" description="Helical" evidence="6">
    <location>
        <begin position="20"/>
        <end position="42"/>
    </location>
</feature>
<feature type="transmembrane region" description="Helical" evidence="6">
    <location>
        <begin position="86"/>
        <end position="107"/>
    </location>
</feature>
<dbReference type="Pfam" id="PF01943">
    <property type="entry name" value="Polysacc_synt"/>
    <property type="match status" value="1"/>
</dbReference>
<feature type="transmembrane region" description="Helical" evidence="6">
    <location>
        <begin position="152"/>
        <end position="171"/>
    </location>
</feature>
<keyword evidence="2" id="KW-1003">Cell membrane</keyword>
<evidence type="ECO:0000256" key="1">
    <source>
        <dbReference type="ARBA" id="ARBA00004651"/>
    </source>
</evidence>
<proteinExistence type="predicted"/>
<dbReference type="Proteomes" id="UP001589576">
    <property type="component" value="Unassembled WGS sequence"/>
</dbReference>
<comment type="subcellular location">
    <subcellularLocation>
        <location evidence="1">Cell membrane</location>
        <topology evidence="1">Multi-pass membrane protein</topology>
    </subcellularLocation>
</comment>
<dbReference type="EMBL" id="JBHMFB010000016">
    <property type="protein sequence ID" value="MFB9089858.1"/>
    <property type="molecule type" value="Genomic_DNA"/>
</dbReference>
<feature type="transmembrane region" description="Helical" evidence="6">
    <location>
        <begin position="54"/>
        <end position="74"/>
    </location>
</feature>
<dbReference type="InterPro" id="IPR050833">
    <property type="entry name" value="Poly_Biosynth_Transport"/>
</dbReference>
<evidence type="ECO:0000256" key="5">
    <source>
        <dbReference type="ARBA" id="ARBA00023136"/>
    </source>
</evidence>
<feature type="transmembrane region" description="Helical" evidence="6">
    <location>
        <begin position="331"/>
        <end position="352"/>
    </location>
</feature>
<evidence type="ECO:0000256" key="3">
    <source>
        <dbReference type="ARBA" id="ARBA00022692"/>
    </source>
</evidence>
<keyword evidence="5 6" id="KW-0472">Membrane</keyword>
<evidence type="ECO:0000256" key="4">
    <source>
        <dbReference type="ARBA" id="ARBA00022989"/>
    </source>
</evidence>
<feature type="transmembrane region" description="Helical" evidence="6">
    <location>
        <begin position="261"/>
        <end position="282"/>
    </location>
</feature>
<dbReference type="PANTHER" id="PTHR30250:SF11">
    <property type="entry name" value="O-ANTIGEN TRANSPORTER-RELATED"/>
    <property type="match status" value="1"/>
</dbReference>
<feature type="transmembrane region" description="Helical" evidence="6">
    <location>
        <begin position="399"/>
        <end position="415"/>
    </location>
</feature>
<keyword evidence="8" id="KW-1185">Reference proteome</keyword>
<feature type="transmembrane region" description="Helical" evidence="6">
    <location>
        <begin position="119"/>
        <end position="140"/>
    </location>
</feature>
<evidence type="ECO:0000313" key="7">
    <source>
        <dbReference type="EMBL" id="MFB9089858.1"/>
    </source>
</evidence>
<feature type="transmembrane region" description="Helical" evidence="6">
    <location>
        <begin position="218"/>
        <end position="241"/>
    </location>
</feature>
<sequence length="422" mass="48838">MAVKLFKNITSKYGDGILSLAANFIQKAAFLIVTILLARIFGPNLFGKYAFIKQAYDVIIIFILFGGDKSLIYFSAINKNDGLNKLLSVIKFVILIVIVFFLGSIFFRDKLLKDYDFSYNLFFLLIFASTLLINLILTFIESYFIGIKSLKTYFKSVIISALFYVPLSYFFGFKFGIIGVFLAFLVHYLIQFFYIYFKEGRSFENRGVSHIKNDLKQLYIFSFPIGIGELLVTLTAFYTSIILIKNANFEDLGLYNIAMRMVMFIVFIPNLLNNIVLSYISISSNKEKFLLKTVFLNLILSGIVGFVFYVFSKPIFSLFGGYFEENLNKVFINLILGILPFCSSLVLLQYLISIQKRWSYLFFRFLREGLTIGLFSFYIKLKFEGNALLLSKCFLFSNYISLILLTLFIIINYFYERKKSLV</sequence>
<name>A0ABV5GFG8_9FLAO</name>
<accession>A0ABV5GFG8</accession>
<evidence type="ECO:0000256" key="2">
    <source>
        <dbReference type="ARBA" id="ARBA00022475"/>
    </source>
</evidence>
<keyword evidence="3 6" id="KW-0812">Transmembrane</keyword>
<evidence type="ECO:0000313" key="8">
    <source>
        <dbReference type="Proteomes" id="UP001589576"/>
    </source>
</evidence>
<dbReference type="RefSeq" id="WP_290284116.1">
    <property type="nucleotide sequence ID" value="NZ_JAUFQN010000019.1"/>
</dbReference>
<reference evidence="7 8" key="1">
    <citation type="submission" date="2024-09" db="EMBL/GenBank/DDBJ databases">
        <authorList>
            <person name="Sun Q."/>
            <person name="Mori K."/>
        </authorList>
    </citation>
    <scope>NUCLEOTIDE SEQUENCE [LARGE SCALE GENOMIC DNA]</scope>
    <source>
        <strain evidence="7 8">CECT 8460</strain>
    </source>
</reference>
<dbReference type="InterPro" id="IPR002797">
    <property type="entry name" value="Polysacc_synth"/>
</dbReference>
<dbReference type="PANTHER" id="PTHR30250">
    <property type="entry name" value="PST FAMILY PREDICTED COLANIC ACID TRANSPORTER"/>
    <property type="match status" value="1"/>
</dbReference>
<feature type="transmembrane region" description="Helical" evidence="6">
    <location>
        <begin position="177"/>
        <end position="197"/>
    </location>
</feature>
<feature type="transmembrane region" description="Helical" evidence="6">
    <location>
        <begin position="361"/>
        <end position="379"/>
    </location>
</feature>
<feature type="transmembrane region" description="Helical" evidence="6">
    <location>
        <begin position="289"/>
        <end position="311"/>
    </location>
</feature>
<gene>
    <name evidence="7" type="ORF">ACFFUU_09620</name>
</gene>
<keyword evidence="4 6" id="KW-1133">Transmembrane helix</keyword>
<protein>
    <submittedName>
        <fullName evidence="7">Oligosaccharide flippase family protein</fullName>
    </submittedName>
</protein>
<comment type="caution">
    <text evidence="7">The sequence shown here is derived from an EMBL/GenBank/DDBJ whole genome shotgun (WGS) entry which is preliminary data.</text>
</comment>
<organism evidence="7 8">
    <name type="scientific">Flavobacterium paronense</name>
    <dbReference type="NCBI Taxonomy" id="1392775"/>
    <lineage>
        <taxon>Bacteria</taxon>
        <taxon>Pseudomonadati</taxon>
        <taxon>Bacteroidota</taxon>
        <taxon>Flavobacteriia</taxon>
        <taxon>Flavobacteriales</taxon>
        <taxon>Flavobacteriaceae</taxon>
        <taxon>Flavobacterium</taxon>
    </lineage>
</organism>